<proteinExistence type="predicted"/>
<evidence type="ECO:0000313" key="1">
    <source>
        <dbReference type="EMBL" id="TQV78221.1"/>
    </source>
</evidence>
<dbReference type="RefSeq" id="WP_142905001.1">
    <property type="nucleotide sequence ID" value="NZ_ML660094.1"/>
</dbReference>
<dbReference type="Proteomes" id="UP000319732">
    <property type="component" value="Unassembled WGS sequence"/>
</dbReference>
<dbReference type="AlphaFoldDB" id="A0A545TM51"/>
<gene>
    <name evidence="1" type="ORF">FKG94_14225</name>
</gene>
<accession>A0A545TM51</accession>
<protein>
    <submittedName>
        <fullName evidence="1">Uncharacterized protein</fullName>
    </submittedName>
</protein>
<comment type="caution">
    <text evidence="1">The sequence shown here is derived from an EMBL/GenBank/DDBJ whole genome shotgun (WGS) entry which is preliminary data.</text>
</comment>
<dbReference type="EMBL" id="VHSG01000013">
    <property type="protein sequence ID" value="TQV78221.1"/>
    <property type="molecule type" value="Genomic_DNA"/>
</dbReference>
<dbReference type="OrthoDB" id="194988at2"/>
<evidence type="ECO:0000313" key="2">
    <source>
        <dbReference type="Proteomes" id="UP000319732"/>
    </source>
</evidence>
<name>A0A545TM51_9GAMM</name>
<keyword evidence="2" id="KW-1185">Reference proteome</keyword>
<organism evidence="1 2">
    <name type="scientific">Exilibacterium tricleocarpae</name>
    <dbReference type="NCBI Taxonomy" id="2591008"/>
    <lineage>
        <taxon>Bacteria</taxon>
        <taxon>Pseudomonadati</taxon>
        <taxon>Pseudomonadota</taxon>
        <taxon>Gammaproteobacteria</taxon>
        <taxon>Cellvibrionales</taxon>
        <taxon>Cellvibrionaceae</taxon>
        <taxon>Exilibacterium</taxon>
    </lineage>
</organism>
<sequence length="734" mass="80289">MRVTTGIAITISVTIGFGLGHYLAGRGSSDKQFFTEPPAVADTWSQAPIDTPKAAALSADEVEASREQHFTDIDSIREVLLIPTDFGQTEALYALAGRADIGRLQELIGEAGRIDIPGEREAALHILFSRYADIDARAALVYLDSLNLDIATGIIRSIFRSWAKVDVDTAIATANQISNARHRRTAAEAIVRTFSDHWPELLDQVTGRLLDPIDTNRFEIERMIRLAATNPSGALAEALALGDDQARQQAVYGIALNMAKHNPQQALAAVGQMVDQTMQKQLNQAIMQEWARNDAEAAMAYITNQGLTDQTNLVTVALQNMAHKDPLAALNQASQLDPRTRQVVYSGIYATWGQQDVRAAIAHAEALGDPQLTRQVYANLGRIYAGQYPDEALLWAEQLEGPAKASVVSSVLQEMANSDPRLALDAALTTDATPSRNNTISHILQTIARDDPQSAVAYLDQLPAGNLRDRSVQNILQSWAGSDPEAAYTWVEQQEGQAYTKTVLNLANQLAATDPEKAAQLTDRIRQEARPQWLQTVAGGMARRDQQGAVEWLQQYQQEPGYSQALASITQVTAQTDPLAALRMAENITSSSDKRNAIDSITHSWSSRDPTEAARWASNIKDSAQRASAIQIAAGQWARYDPDAASSWVLGLNDTEARDRALVNLVNRHGSSADFALPLANAIKSDQQRVQAVTSMALNLARYDRAKAERMVDQANIDAEARAQIKQHLARNRR</sequence>
<reference evidence="1 2" key="1">
    <citation type="submission" date="2019-06" db="EMBL/GenBank/DDBJ databases">
        <title>Whole genome sequence for Cellvibrionaceae sp. R142.</title>
        <authorList>
            <person name="Wang G."/>
        </authorList>
    </citation>
    <scope>NUCLEOTIDE SEQUENCE [LARGE SCALE GENOMIC DNA]</scope>
    <source>
        <strain evidence="1 2">R142</strain>
    </source>
</reference>